<feature type="compositionally biased region" description="Basic residues" evidence="5">
    <location>
        <begin position="320"/>
        <end position="335"/>
    </location>
</feature>
<evidence type="ECO:0000313" key="7">
    <source>
        <dbReference type="EMBL" id="TRZ08178.1"/>
    </source>
</evidence>
<keyword evidence="1" id="KW-0479">Metal-binding</keyword>
<evidence type="ECO:0000313" key="8">
    <source>
        <dbReference type="Proteomes" id="UP000796761"/>
    </source>
</evidence>
<reference evidence="7" key="1">
    <citation type="submission" date="2019-04" db="EMBL/GenBank/DDBJ databases">
        <title>Genome assembly of Zosterops borbonicus 15179.</title>
        <authorList>
            <person name="Leroy T."/>
            <person name="Anselmetti Y."/>
            <person name="Tilak M.-K."/>
            <person name="Nabholz B."/>
        </authorList>
    </citation>
    <scope>NUCLEOTIDE SEQUENCE</scope>
    <source>
        <strain evidence="7">HGM_15179</strain>
        <tissue evidence="7">Muscle</tissue>
    </source>
</reference>
<dbReference type="OrthoDB" id="21204at2759"/>
<gene>
    <name evidence="7" type="ORF">HGM15179_018928</name>
</gene>
<name>A0A8K1D9N2_9PASS</name>
<sequence>MGSLLSFYIPSSPPSVSKATQTEWNCPVCHSVQSDTTAVPCGHQCCLGCLLRHTATSPTCPLCSSPVLSARFSVQGRNDFLQCILSSPGAPPGPASWARRALFRLVYTQPPDPQAAPAPAEPSCTDTEAAEQLPADLWAELLHGHEHLLDPVRPWLRQSLDAIYGPQWWEARQVESIALSTLCICGPDREGLTHMLQCYLGEYTQALIRGLIHVTLHRCRDPWLQRRSQAAPEREDESPAPSPGPSWAGGTPSPGLAANPAWPRLGDQPSQPEPARPEGPGRPPAAPAPAEQNRPWAVPEQPQFRAGPQEDAAVPGPSVLRRRRNQRCRRSRQAPRRTAPIHPRPLKSRRRKPRRK</sequence>
<dbReference type="GO" id="GO:0008270">
    <property type="term" value="F:zinc ion binding"/>
    <property type="evidence" value="ECO:0007669"/>
    <property type="project" value="UniProtKB-KW"/>
</dbReference>
<evidence type="ECO:0000256" key="4">
    <source>
        <dbReference type="PROSITE-ProRule" id="PRU00175"/>
    </source>
</evidence>
<protein>
    <recommendedName>
        <fullName evidence="6">RING-type domain-containing protein</fullName>
    </recommendedName>
</protein>
<dbReference type="SUPFAM" id="SSF57850">
    <property type="entry name" value="RING/U-box"/>
    <property type="match status" value="1"/>
</dbReference>
<evidence type="ECO:0000259" key="6">
    <source>
        <dbReference type="PROSITE" id="PS50089"/>
    </source>
</evidence>
<feature type="compositionally biased region" description="Basic residues" evidence="5">
    <location>
        <begin position="344"/>
        <end position="356"/>
    </location>
</feature>
<dbReference type="Pfam" id="PF13920">
    <property type="entry name" value="zf-C3HC4_3"/>
    <property type="match status" value="1"/>
</dbReference>
<dbReference type="Proteomes" id="UP000796761">
    <property type="component" value="Unassembled WGS sequence"/>
</dbReference>
<dbReference type="InterPro" id="IPR013083">
    <property type="entry name" value="Znf_RING/FYVE/PHD"/>
</dbReference>
<dbReference type="Gene3D" id="3.30.40.10">
    <property type="entry name" value="Zinc/RING finger domain, C3HC4 (zinc finger)"/>
    <property type="match status" value="1"/>
</dbReference>
<feature type="compositionally biased region" description="Low complexity" evidence="5">
    <location>
        <begin position="245"/>
        <end position="255"/>
    </location>
</feature>
<dbReference type="AlphaFoldDB" id="A0A8K1D9N2"/>
<keyword evidence="8" id="KW-1185">Reference proteome</keyword>
<dbReference type="PROSITE" id="PS50089">
    <property type="entry name" value="ZF_RING_2"/>
    <property type="match status" value="1"/>
</dbReference>
<evidence type="ECO:0000256" key="2">
    <source>
        <dbReference type="ARBA" id="ARBA00022771"/>
    </source>
</evidence>
<keyword evidence="2 4" id="KW-0863">Zinc-finger</keyword>
<accession>A0A8K1D9N2</accession>
<dbReference type="SMART" id="SM00184">
    <property type="entry name" value="RING"/>
    <property type="match status" value="1"/>
</dbReference>
<evidence type="ECO:0000256" key="5">
    <source>
        <dbReference type="SAM" id="MobiDB-lite"/>
    </source>
</evidence>
<feature type="region of interest" description="Disordered" evidence="5">
    <location>
        <begin position="227"/>
        <end position="356"/>
    </location>
</feature>
<evidence type="ECO:0000256" key="3">
    <source>
        <dbReference type="ARBA" id="ARBA00022833"/>
    </source>
</evidence>
<proteinExistence type="predicted"/>
<comment type="caution">
    <text evidence="7">The sequence shown here is derived from an EMBL/GenBank/DDBJ whole genome shotgun (WGS) entry which is preliminary data.</text>
</comment>
<organism evidence="7 8">
    <name type="scientific">Zosterops borbonicus</name>
    <dbReference type="NCBI Taxonomy" id="364589"/>
    <lineage>
        <taxon>Eukaryota</taxon>
        <taxon>Metazoa</taxon>
        <taxon>Chordata</taxon>
        <taxon>Craniata</taxon>
        <taxon>Vertebrata</taxon>
        <taxon>Euteleostomi</taxon>
        <taxon>Archelosauria</taxon>
        <taxon>Archosauria</taxon>
        <taxon>Dinosauria</taxon>
        <taxon>Saurischia</taxon>
        <taxon>Theropoda</taxon>
        <taxon>Coelurosauria</taxon>
        <taxon>Aves</taxon>
        <taxon>Neognathae</taxon>
        <taxon>Neoaves</taxon>
        <taxon>Telluraves</taxon>
        <taxon>Australaves</taxon>
        <taxon>Passeriformes</taxon>
        <taxon>Sylvioidea</taxon>
        <taxon>Zosteropidae</taxon>
        <taxon>Zosterops</taxon>
    </lineage>
</organism>
<dbReference type="EMBL" id="SWJQ01001450">
    <property type="protein sequence ID" value="TRZ08178.1"/>
    <property type="molecule type" value="Genomic_DNA"/>
</dbReference>
<keyword evidence="3" id="KW-0862">Zinc</keyword>
<evidence type="ECO:0000256" key="1">
    <source>
        <dbReference type="ARBA" id="ARBA00022723"/>
    </source>
</evidence>
<feature type="domain" description="RING-type" evidence="6">
    <location>
        <begin position="26"/>
        <end position="64"/>
    </location>
</feature>
<dbReference type="InterPro" id="IPR001841">
    <property type="entry name" value="Znf_RING"/>
</dbReference>